<feature type="transmembrane region" description="Helical" evidence="2">
    <location>
        <begin position="99"/>
        <end position="120"/>
    </location>
</feature>
<evidence type="ECO:0000313" key="3">
    <source>
        <dbReference type="EMBL" id="OGK45044.1"/>
    </source>
</evidence>
<evidence type="ECO:0000256" key="2">
    <source>
        <dbReference type="SAM" id="Phobius"/>
    </source>
</evidence>
<comment type="caution">
    <text evidence="3">The sequence shown here is derived from an EMBL/GenBank/DDBJ whole genome shotgun (WGS) entry which is preliminary data.</text>
</comment>
<organism evidence="3 4">
    <name type="scientific">Candidatus Roizmanbacteria bacterium RIFCSPLOWO2_01_FULL_37_16</name>
    <dbReference type="NCBI Taxonomy" id="1802058"/>
    <lineage>
        <taxon>Bacteria</taxon>
        <taxon>Candidatus Roizmaniibacteriota</taxon>
    </lineage>
</organism>
<feature type="region of interest" description="Disordered" evidence="1">
    <location>
        <begin position="173"/>
        <end position="200"/>
    </location>
</feature>
<evidence type="ECO:0000313" key="4">
    <source>
        <dbReference type="Proteomes" id="UP000178040"/>
    </source>
</evidence>
<keyword evidence="2" id="KW-1133">Transmembrane helix</keyword>
<feature type="transmembrane region" description="Helical" evidence="2">
    <location>
        <begin position="47"/>
        <end position="64"/>
    </location>
</feature>
<dbReference type="AlphaFoldDB" id="A0A1F7INS8"/>
<name>A0A1F7INS8_9BACT</name>
<keyword evidence="2" id="KW-0812">Transmembrane</keyword>
<dbReference type="EMBL" id="MGAI01000017">
    <property type="protein sequence ID" value="OGK45044.1"/>
    <property type="molecule type" value="Genomic_DNA"/>
</dbReference>
<sequence length="200" mass="23108">MDNPQVVFTWKAPIRPYKKRSSLILRFYVTVALLLGLIVWFFGDKVLLIPIGTVLFLFYVLTITPPPEVENKITTFGIETAGVTLRWESLSHFYFTKRFGFYILTLVGHAPFFYHAYVVVPQEDVKKNLILILSQHVVYQEKPNLSLTDKMVNWFMKLLPDDDEEVEPSLMHKEHYKEKGGKSMKVSRPVSSSKPQPASL</sequence>
<evidence type="ECO:0000256" key="1">
    <source>
        <dbReference type="SAM" id="MobiDB-lite"/>
    </source>
</evidence>
<reference evidence="3 4" key="1">
    <citation type="journal article" date="2016" name="Nat. Commun.">
        <title>Thousands of microbial genomes shed light on interconnected biogeochemical processes in an aquifer system.</title>
        <authorList>
            <person name="Anantharaman K."/>
            <person name="Brown C.T."/>
            <person name="Hug L.A."/>
            <person name="Sharon I."/>
            <person name="Castelle C.J."/>
            <person name="Probst A.J."/>
            <person name="Thomas B.C."/>
            <person name="Singh A."/>
            <person name="Wilkins M.J."/>
            <person name="Karaoz U."/>
            <person name="Brodie E.L."/>
            <person name="Williams K.H."/>
            <person name="Hubbard S.S."/>
            <person name="Banfield J.F."/>
        </authorList>
    </citation>
    <scope>NUCLEOTIDE SEQUENCE [LARGE SCALE GENOMIC DNA]</scope>
</reference>
<proteinExistence type="predicted"/>
<keyword evidence="2" id="KW-0472">Membrane</keyword>
<gene>
    <name evidence="3" type="ORF">A3B40_01360</name>
</gene>
<evidence type="ECO:0008006" key="5">
    <source>
        <dbReference type="Google" id="ProtNLM"/>
    </source>
</evidence>
<feature type="transmembrane region" description="Helical" evidence="2">
    <location>
        <begin position="23"/>
        <end position="41"/>
    </location>
</feature>
<dbReference type="Proteomes" id="UP000178040">
    <property type="component" value="Unassembled WGS sequence"/>
</dbReference>
<protein>
    <recommendedName>
        <fullName evidence="5">DUF5673 domain-containing protein</fullName>
    </recommendedName>
</protein>
<feature type="compositionally biased region" description="Polar residues" evidence="1">
    <location>
        <begin position="189"/>
        <end position="200"/>
    </location>
</feature>
<accession>A0A1F7INS8</accession>